<accession>A0A119CZH5</accession>
<protein>
    <submittedName>
        <fullName evidence="1">Uncharacterized protein</fullName>
    </submittedName>
</protein>
<gene>
    <name evidence="1" type="ORF">AWJ07_17775</name>
</gene>
<comment type="caution">
    <text evidence="1">The sequence shown here is derived from an EMBL/GenBank/DDBJ whole genome shotgun (WGS) entry which is preliminary data.</text>
</comment>
<reference evidence="1 2" key="1">
    <citation type="submission" date="2016-01" db="EMBL/GenBank/DDBJ databases">
        <title>Draft genome of the antarctic isolate Shewanella frigidimarina Ag06-30.</title>
        <authorList>
            <person name="Parmeciano Di Noto G."/>
            <person name="Vazquez S."/>
            <person name="Mac Cormack W."/>
            <person name="Iriarte A."/>
            <person name="Quiroga C."/>
        </authorList>
    </citation>
    <scope>NUCLEOTIDE SEQUENCE [LARGE SCALE GENOMIC DNA]</scope>
    <source>
        <strain evidence="1 2">Ag06-30</strain>
    </source>
</reference>
<dbReference type="AlphaFoldDB" id="A0A119CZH5"/>
<sequence length="65" mass="7519">MGHFYVNFLWTADTKIVALHQHEGKGVNAFLFMDQPLQPLSVPATFSLFTKQQLRGKLIQHWTSF</sequence>
<evidence type="ECO:0000313" key="1">
    <source>
        <dbReference type="EMBL" id="KVX01387.1"/>
    </source>
</evidence>
<organism evidence="1">
    <name type="scientific">Shewanella frigidimarina</name>
    <dbReference type="NCBI Taxonomy" id="56812"/>
    <lineage>
        <taxon>Bacteria</taxon>
        <taxon>Pseudomonadati</taxon>
        <taxon>Pseudomonadota</taxon>
        <taxon>Gammaproteobacteria</taxon>
        <taxon>Alteromonadales</taxon>
        <taxon>Shewanellaceae</taxon>
        <taxon>Shewanella</taxon>
    </lineage>
</organism>
<dbReference type="EMBL" id="LRDC01000024">
    <property type="protein sequence ID" value="KVX01387.1"/>
    <property type="molecule type" value="Genomic_DNA"/>
</dbReference>
<name>A0A119CZH5_SHEFR</name>
<evidence type="ECO:0000313" key="2">
    <source>
        <dbReference type="Proteomes" id="UP000055702"/>
    </source>
</evidence>
<dbReference type="Proteomes" id="UP000055702">
    <property type="component" value="Unassembled WGS sequence"/>
</dbReference>
<proteinExistence type="predicted"/>